<keyword evidence="6" id="KW-1185">Reference proteome</keyword>
<dbReference type="InterPro" id="IPR018193">
    <property type="entry name" value="Glyc_kinase_flavodox-like_fold"/>
</dbReference>
<dbReference type="GO" id="GO:0016301">
    <property type="term" value="F:kinase activity"/>
    <property type="evidence" value="ECO:0007669"/>
    <property type="project" value="UniProtKB-KW"/>
</dbReference>
<keyword evidence="3 4" id="KW-0418">Kinase</keyword>
<dbReference type="EMBL" id="BMDG01000006">
    <property type="protein sequence ID" value="GGI08501.1"/>
    <property type="molecule type" value="Genomic_DNA"/>
</dbReference>
<dbReference type="InterPro" id="IPR004381">
    <property type="entry name" value="Glycerate_kinase"/>
</dbReference>
<comment type="caution">
    <text evidence="5">The sequence shown here is derived from an EMBL/GenBank/DDBJ whole genome shotgun (WGS) entry which is preliminary data.</text>
</comment>
<dbReference type="PANTHER" id="PTHR21599:SF0">
    <property type="entry name" value="GLYCERATE KINASE"/>
    <property type="match status" value="1"/>
</dbReference>
<dbReference type="SUPFAM" id="SSF110738">
    <property type="entry name" value="Glycerate kinase I"/>
    <property type="match status" value="1"/>
</dbReference>
<organism evidence="5 6">
    <name type="scientific">Isoptericola cucumis</name>
    <dbReference type="NCBI Taxonomy" id="1776856"/>
    <lineage>
        <taxon>Bacteria</taxon>
        <taxon>Bacillati</taxon>
        <taxon>Actinomycetota</taxon>
        <taxon>Actinomycetes</taxon>
        <taxon>Micrococcales</taxon>
        <taxon>Promicromonosporaceae</taxon>
        <taxon>Isoptericola</taxon>
    </lineage>
</organism>
<reference evidence="6" key="1">
    <citation type="journal article" date="2019" name="Int. J. Syst. Evol. Microbiol.">
        <title>The Global Catalogue of Microorganisms (GCM) 10K type strain sequencing project: providing services to taxonomists for standard genome sequencing and annotation.</title>
        <authorList>
            <consortium name="The Broad Institute Genomics Platform"/>
            <consortium name="The Broad Institute Genome Sequencing Center for Infectious Disease"/>
            <person name="Wu L."/>
            <person name="Ma J."/>
        </authorList>
    </citation>
    <scope>NUCLEOTIDE SEQUENCE [LARGE SCALE GENOMIC DNA]</scope>
    <source>
        <strain evidence="6">CCM 8653</strain>
    </source>
</reference>
<name>A0ABQ2B942_9MICO</name>
<dbReference type="RefSeq" id="WP_229737920.1">
    <property type="nucleotide sequence ID" value="NZ_BMDG01000006.1"/>
</dbReference>
<evidence type="ECO:0000256" key="2">
    <source>
        <dbReference type="ARBA" id="ARBA00022679"/>
    </source>
</evidence>
<dbReference type="Proteomes" id="UP000632535">
    <property type="component" value="Unassembled WGS sequence"/>
</dbReference>
<dbReference type="InterPro" id="IPR036129">
    <property type="entry name" value="Glycerate_kinase_sf"/>
</dbReference>
<accession>A0ABQ2B942</accession>
<dbReference type="Pfam" id="PF02595">
    <property type="entry name" value="Gly_kinase"/>
    <property type="match status" value="1"/>
</dbReference>
<gene>
    <name evidence="5" type="primary">garK</name>
    <name evidence="5" type="ORF">GCM10007368_21490</name>
</gene>
<sequence>MHDDVIHDQAIDATDPTSPLRVVVAPDSFKGSATATQVATALAAGARAALGDGADVRAIPFADGGEGTLDAVLDAWGVVAGTCPTTDALGRPVTARYGVSPDGRTVLVEAAEAYGLPLVADGLRPLEATSHGVGTLALAALAAAPKAEEVVLFVGGSATTDGGAGLLDALGVRFLDADGTPVGPGGGGLRDLARVDAAGIDARARHVRWRIACDVDNPLLGRRGAAAVFGPQKGATPDDVTALEAGLTRLADALAAATGRDVRDLPGAGASGGLPAGLSAVLDAELVPGGTLVAEAVGLDAALADADLVLTGEGRLDEQSLHGKVVDTVVRLARPGATVVVVAGGVELTPGQVADAGIAAAFSIAPGPRTLPELSRDAVVELERTAAHVCRLFAAGRDPA</sequence>
<keyword evidence="2 4" id="KW-0808">Transferase</keyword>
<evidence type="ECO:0000256" key="1">
    <source>
        <dbReference type="ARBA" id="ARBA00006284"/>
    </source>
</evidence>
<dbReference type="NCBIfam" id="TIGR00045">
    <property type="entry name" value="glycerate kinase"/>
    <property type="match status" value="1"/>
</dbReference>
<evidence type="ECO:0000313" key="5">
    <source>
        <dbReference type="EMBL" id="GGI08501.1"/>
    </source>
</evidence>
<dbReference type="Gene3D" id="3.90.1510.10">
    <property type="entry name" value="Glycerate kinase, domain 2"/>
    <property type="match status" value="1"/>
</dbReference>
<comment type="similarity">
    <text evidence="1 4">Belongs to the glycerate kinase type-1 family.</text>
</comment>
<dbReference type="InterPro" id="IPR018197">
    <property type="entry name" value="Glycerate_kinase_RE-like"/>
</dbReference>
<dbReference type="PIRSF" id="PIRSF006078">
    <property type="entry name" value="GlxK"/>
    <property type="match status" value="1"/>
</dbReference>
<evidence type="ECO:0000256" key="3">
    <source>
        <dbReference type="ARBA" id="ARBA00022777"/>
    </source>
</evidence>
<proteinExistence type="inferred from homology"/>
<evidence type="ECO:0000256" key="4">
    <source>
        <dbReference type="PIRNR" id="PIRNR006078"/>
    </source>
</evidence>
<protein>
    <submittedName>
        <fullName evidence="5">Glycerate kinase</fullName>
    </submittedName>
</protein>
<evidence type="ECO:0000313" key="6">
    <source>
        <dbReference type="Proteomes" id="UP000632535"/>
    </source>
</evidence>
<dbReference type="PANTHER" id="PTHR21599">
    <property type="entry name" value="GLYCERATE KINASE"/>
    <property type="match status" value="1"/>
</dbReference>
<dbReference type="Gene3D" id="3.40.50.10350">
    <property type="entry name" value="Glycerate kinase, domain 1"/>
    <property type="match status" value="1"/>
</dbReference>